<evidence type="ECO:0000256" key="9">
    <source>
        <dbReference type="ARBA" id="ARBA00023136"/>
    </source>
</evidence>
<dbReference type="SUPFAM" id="SSF81336">
    <property type="entry name" value="F1F0 ATP synthase subunit A"/>
    <property type="match status" value="1"/>
</dbReference>
<dbReference type="RefSeq" id="WP_143987015.1">
    <property type="nucleotide sequence ID" value="NZ_CP041692.1"/>
</dbReference>
<feature type="transmembrane region" description="Helical" evidence="11">
    <location>
        <begin position="162"/>
        <end position="182"/>
    </location>
</feature>
<protein>
    <recommendedName>
        <fullName evidence="11 12">ATP synthase subunit a</fullName>
    </recommendedName>
    <alternativeName>
        <fullName evidence="11">ATP synthase F0 sector subunit a</fullName>
    </alternativeName>
    <alternativeName>
        <fullName evidence="11">F-ATPase subunit 6</fullName>
    </alternativeName>
</protein>
<accession>A0A516Q0U4</accession>
<keyword evidence="7 11" id="KW-1133">Transmembrane helix</keyword>
<feature type="transmembrane region" description="Helical" evidence="11">
    <location>
        <begin position="216"/>
        <end position="235"/>
    </location>
</feature>
<evidence type="ECO:0000256" key="12">
    <source>
        <dbReference type="RuleBase" id="RU000483"/>
    </source>
</evidence>
<comment type="subcellular location">
    <subcellularLocation>
        <location evidence="11 12">Cell membrane</location>
        <topology evidence="11 12">Multi-pass membrane protein</topology>
    </subcellularLocation>
    <subcellularLocation>
        <location evidence="1">Membrane</location>
        <topology evidence="1">Multi-pass membrane protein</topology>
    </subcellularLocation>
</comment>
<dbReference type="InterPro" id="IPR045083">
    <property type="entry name" value="ATP_synth_F0_asu_bact/mt"/>
</dbReference>
<name>A0A516Q0U4_9ACTN</name>
<keyword evidence="11" id="KW-1003">Cell membrane</keyword>
<feature type="transmembrane region" description="Helical" evidence="11">
    <location>
        <begin position="124"/>
        <end position="142"/>
    </location>
</feature>
<evidence type="ECO:0000256" key="8">
    <source>
        <dbReference type="ARBA" id="ARBA00023065"/>
    </source>
</evidence>
<evidence type="ECO:0000256" key="4">
    <source>
        <dbReference type="ARBA" id="ARBA00022547"/>
    </source>
</evidence>
<evidence type="ECO:0000256" key="1">
    <source>
        <dbReference type="ARBA" id="ARBA00004141"/>
    </source>
</evidence>
<keyword evidence="6 11" id="KW-0375">Hydrogen ion transport</keyword>
<sequence length="263" mass="29681">MATPLLVPLEGFELPGVHSFDKPPIWHGAPSWFNLPMLMAIISMILIIAFWLIMSNKRSLVPTKGQFVGEFTYNFVRDGIARDQIGHDFKKFVPFLVALFSFILVNNIWGVFPVFVFPTIGKVGWAYGLAIMSWVLYNAVGIKKHGFFGYMRRSVLPSGVPWPMWFIIIPIEFVSNIILRPITLSLRLFANMFAGHLLILIFVLGGEYLLFESESLFNNVAGVVSLIFSMAIFGLEIFVEAFQAYIFTLLTAQYVGTALADEH</sequence>
<dbReference type="PANTHER" id="PTHR11410:SF0">
    <property type="entry name" value="ATP SYNTHASE SUBUNIT A"/>
    <property type="match status" value="1"/>
</dbReference>
<dbReference type="GO" id="GO:0005886">
    <property type="term" value="C:plasma membrane"/>
    <property type="evidence" value="ECO:0007669"/>
    <property type="project" value="UniProtKB-SubCell"/>
</dbReference>
<dbReference type="OrthoDB" id="9809130at2"/>
<keyword evidence="14" id="KW-1185">Reference proteome</keyword>
<dbReference type="Gene3D" id="1.20.120.220">
    <property type="entry name" value="ATP synthase, F0 complex, subunit A"/>
    <property type="match status" value="1"/>
</dbReference>
<dbReference type="NCBIfam" id="TIGR01131">
    <property type="entry name" value="ATP_synt_6_or_A"/>
    <property type="match status" value="1"/>
</dbReference>
<evidence type="ECO:0000256" key="11">
    <source>
        <dbReference type="HAMAP-Rule" id="MF_01393"/>
    </source>
</evidence>
<dbReference type="CDD" id="cd00310">
    <property type="entry name" value="ATP-synt_Fo_a_6"/>
    <property type="match status" value="1"/>
</dbReference>
<evidence type="ECO:0000313" key="14">
    <source>
        <dbReference type="Proteomes" id="UP000319263"/>
    </source>
</evidence>
<keyword evidence="8 11" id="KW-0406">Ion transport</keyword>
<dbReference type="GO" id="GO:0046933">
    <property type="term" value="F:proton-transporting ATP synthase activity, rotational mechanism"/>
    <property type="evidence" value="ECO:0007669"/>
    <property type="project" value="UniProtKB-UniRule"/>
</dbReference>
<feature type="transmembrane region" description="Helical" evidence="11">
    <location>
        <begin position="188"/>
        <end position="209"/>
    </location>
</feature>
<comment type="similarity">
    <text evidence="2 11 12">Belongs to the ATPase A chain family.</text>
</comment>
<dbReference type="PROSITE" id="PS00449">
    <property type="entry name" value="ATPASE_A"/>
    <property type="match status" value="1"/>
</dbReference>
<dbReference type="PANTHER" id="PTHR11410">
    <property type="entry name" value="ATP SYNTHASE SUBUNIT A"/>
    <property type="match status" value="1"/>
</dbReference>
<gene>
    <name evidence="11 13" type="primary">atpB</name>
    <name evidence="13" type="ORF">FOE78_14980</name>
</gene>
<dbReference type="InterPro" id="IPR035908">
    <property type="entry name" value="F0_ATP_A_sf"/>
</dbReference>
<reference evidence="13 14" key="1">
    <citation type="submission" date="2019-07" db="EMBL/GenBank/DDBJ databases">
        <title>Microlunatus dokdonensis sp. nov. isolated from the rhizospheric soil of the wild plant Elymus tsukushiensis.</title>
        <authorList>
            <person name="Ghim S.-Y."/>
            <person name="Hwang Y.-J."/>
            <person name="Son J.-S."/>
            <person name="Shin J.-H."/>
        </authorList>
    </citation>
    <scope>NUCLEOTIDE SEQUENCE [LARGE SCALE GENOMIC DNA]</scope>
    <source>
        <strain evidence="13 14">KUDC0627</strain>
    </source>
</reference>
<organism evidence="13 14">
    <name type="scientific">Microlunatus elymi</name>
    <dbReference type="NCBI Taxonomy" id="2596828"/>
    <lineage>
        <taxon>Bacteria</taxon>
        <taxon>Bacillati</taxon>
        <taxon>Actinomycetota</taxon>
        <taxon>Actinomycetes</taxon>
        <taxon>Propionibacteriales</taxon>
        <taxon>Propionibacteriaceae</taxon>
        <taxon>Microlunatus</taxon>
    </lineage>
</organism>
<dbReference type="KEGG" id="mik:FOE78_14980"/>
<evidence type="ECO:0000256" key="3">
    <source>
        <dbReference type="ARBA" id="ARBA00022448"/>
    </source>
</evidence>
<keyword evidence="10 11" id="KW-0066">ATP synthesis</keyword>
<evidence type="ECO:0000313" key="13">
    <source>
        <dbReference type="EMBL" id="QDP97054.1"/>
    </source>
</evidence>
<keyword evidence="9 11" id="KW-0472">Membrane</keyword>
<dbReference type="PRINTS" id="PR00123">
    <property type="entry name" value="ATPASEA"/>
</dbReference>
<dbReference type="EMBL" id="CP041692">
    <property type="protein sequence ID" value="QDP97054.1"/>
    <property type="molecule type" value="Genomic_DNA"/>
</dbReference>
<feature type="transmembrane region" description="Helical" evidence="11">
    <location>
        <begin position="32"/>
        <end position="54"/>
    </location>
</feature>
<dbReference type="InterPro" id="IPR023011">
    <property type="entry name" value="ATP_synth_F0_asu_AS"/>
</dbReference>
<evidence type="ECO:0000256" key="6">
    <source>
        <dbReference type="ARBA" id="ARBA00022781"/>
    </source>
</evidence>
<keyword evidence="4 11" id="KW-0138">CF(0)</keyword>
<evidence type="ECO:0000256" key="5">
    <source>
        <dbReference type="ARBA" id="ARBA00022692"/>
    </source>
</evidence>
<dbReference type="Pfam" id="PF00119">
    <property type="entry name" value="ATP-synt_A"/>
    <property type="match status" value="1"/>
</dbReference>
<evidence type="ECO:0000256" key="2">
    <source>
        <dbReference type="ARBA" id="ARBA00006810"/>
    </source>
</evidence>
<dbReference type="AlphaFoldDB" id="A0A516Q0U4"/>
<proteinExistence type="inferred from homology"/>
<dbReference type="InterPro" id="IPR000568">
    <property type="entry name" value="ATP_synth_F0_asu"/>
</dbReference>
<feature type="transmembrane region" description="Helical" evidence="11">
    <location>
        <begin position="92"/>
        <end position="112"/>
    </location>
</feature>
<dbReference type="HAMAP" id="MF_01393">
    <property type="entry name" value="ATP_synth_a_bact"/>
    <property type="match status" value="1"/>
</dbReference>
<evidence type="ECO:0000256" key="10">
    <source>
        <dbReference type="ARBA" id="ARBA00023310"/>
    </source>
</evidence>
<dbReference type="Proteomes" id="UP000319263">
    <property type="component" value="Chromosome"/>
</dbReference>
<keyword evidence="3 11" id="KW-0813">Transport</keyword>
<dbReference type="GO" id="GO:0045259">
    <property type="term" value="C:proton-transporting ATP synthase complex"/>
    <property type="evidence" value="ECO:0007669"/>
    <property type="project" value="UniProtKB-KW"/>
</dbReference>
<keyword evidence="5 11" id="KW-0812">Transmembrane</keyword>
<comment type="function">
    <text evidence="11 12">Key component of the proton channel; it plays a direct role in the translocation of protons across the membrane.</text>
</comment>
<evidence type="ECO:0000256" key="7">
    <source>
        <dbReference type="ARBA" id="ARBA00022989"/>
    </source>
</evidence>